<dbReference type="AlphaFoldDB" id="A0A0D2JI12"/>
<dbReference type="CDD" id="cd02247">
    <property type="entry name" value="cupin_pirin_C"/>
    <property type="match status" value="1"/>
</dbReference>
<feature type="domain" description="Pirin C-terminal" evidence="5">
    <location>
        <begin position="179"/>
        <end position="283"/>
    </location>
</feature>
<dbReference type="Proteomes" id="UP000032233">
    <property type="component" value="Unassembled WGS sequence"/>
</dbReference>
<dbReference type="Pfam" id="PF05726">
    <property type="entry name" value="Pirin_C"/>
    <property type="match status" value="1"/>
</dbReference>
<dbReference type="STRING" id="1429043.X474_04415"/>
<protein>
    <submittedName>
        <fullName evidence="6">Pirin</fullName>
    </submittedName>
</protein>
<dbReference type="RefSeq" id="WP_044346875.1">
    <property type="nucleotide sequence ID" value="NZ_AZAC01000003.1"/>
</dbReference>
<gene>
    <name evidence="6" type="ORF">X474_04415</name>
</gene>
<feature type="domain" description="Pirin N-terminal" evidence="4">
    <location>
        <begin position="25"/>
        <end position="122"/>
    </location>
</feature>
<dbReference type="InParanoid" id="A0A0D2JI12"/>
<feature type="binding site" evidence="2">
    <location>
        <position position="60"/>
    </location>
    <ligand>
        <name>Fe cation</name>
        <dbReference type="ChEBI" id="CHEBI:24875"/>
    </ligand>
</feature>
<dbReference type="PIRSF" id="PIRSF006232">
    <property type="entry name" value="Pirin"/>
    <property type="match status" value="1"/>
</dbReference>
<dbReference type="InterPro" id="IPR008778">
    <property type="entry name" value="Pirin_C_dom"/>
</dbReference>
<dbReference type="PATRIC" id="fig|1429043.3.peg.940"/>
<dbReference type="InterPro" id="IPR014710">
    <property type="entry name" value="RmlC-like_jellyroll"/>
</dbReference>
<name>A0A0D2JI12_9BACT</name>
<keyword evidence="7" id="KW-1185">Reference proteome</keyword>
<dbReference type="Gene3D" id="2.60.120.10">
    <property type="entry name" value="Jelly Rolls"/>
    <property type="match status" value="2"/>
</dbReference>
<dbReference type="PANTHER" id="PTHR13903:SF8">
    <property type="entry name" value="PIRIN"/>
    <property type="match status" value="1"/>
</dbReference>
<comment type="cofactor">
    <cofactor evidence="2">
        <name>Fe cation</name>
        <dbReference type="ChEBI" id="CHEBI:24875"/>
    </cofactor>
    <text evidence="2">Binds 1 Fe cation per subunit.</text>
</comment>
<evidence type="ECO:0000256" key="2">
    <source>
        <dbReference type="PIRSR" id="PIRSR006232-1"/>
    </source>
</evidence>
<dbReference type="Pfam" id="PF02678">
    <property type="entry name" value="Pirin"/>
    <property type="match status" value="1"/>
</dbReference>
<reference evidence="6 7" key="1">
    <citation type="submission" date="2013-11" db="EMBL/GenBank/DDBJ databases">
        <title>Metagenomic analysis of a methanogenic consortium involved in long chain n-alkane degradation.</title>
        <authorList>
            <person name="Davidova I.A."/>
            <person name="Callaghan A.V."/>
            <person name="Wawrik B."/>
            <person name="Pruitt S."/>
            <person name="Marks C."/>
            <person name="Duncan K.E."/>
            <person name="Suflita J.M."/>
        </authorList>
    </citation>
    <scope>NUCLEOTIDE SEQUENCE [LARGE SCALE GENOMIC DNA]</scope>
    <source>
        <strain evidence="6 7">SPR</strain>
    </source>
</reference>
<dbReference type="InterPro" id="IPR011051">
    <property type="entry name" value="RmlC_Cupin_sf"/>
</dbReference>
<dbReference type="SUPFAM" id="SSF51182">
    <property type="entry name" value="RmlC-like cupins"/>
    <property type="match status" value="1"/>
</dbReference>
<evidence type="ECO:0000313" key="6">
    <source>
        <dbReference type="EMBL" id="KIX15361.1"/>
    </source>
</evidence>
<dbReference type="InterPro" id="IPR012093">
    <property type="entry name" value="Pirin"/>
</dbReference>
<dbReference type="CDD" id="cd02909">
    <property type="entry name" value="cupin_pirin_N"/>
    <property type="match status" value="1"/>
</dbReference>
<dbReference type="EMBL" id="AZAC01000003">
    <property type="protein sequence ID" value="KIX15361.1"/>
    <property type="molecule type" value="Genomic_DNA"/>
</dbReference>
<accession>A0A0D2JI12</accession>
<feature type="binding site" evidence="2">
    <location>
        <position position="106"/>
    </location>
    <ligand>
        <name>Fe cation</name>
        <dbReference type="ChEBI" id="CHEBI:24875"/>
    </ligand>
</feature>
<comment type="similarity">
    <text evidence="1 3">Belongs to the pirin family.</text>
</comment>
<keyword evidence="2" id="KW-0479">Metal-binding</keyword>
<proteinExistence type="inferred from homology"/>
<sequence length="285" mass="31514">MPKIREIKAAFQSQPTREGAGVLLRRGFGQAQVPLFDPFLMLDHFQSDNPGDYAPGFPWHPHRGIETITYMLAGQVEHKDSLGNQGVIKPGEVQWMTAGSGIIHQEMPIVQKDTPFLGFQIWANLPRSHKMTSPRYREVKAKEIPALTQPNQAEIKVIAGNLSGTRGPVREVIIEPIILDITLPSLEELELPIKRGLKAVIYIFQGQGAVGDIAKGGAFMDSGSVVLLDDGEILEMRAGGQTMRALLLAGRPIVEPVCWRGPIVMNTEEELDLAFREYKNGTFLK</sequence>
<feature type="binding site" evidence="2">
    <location>
        <position position="62"/>
    </location>
    <ligand>
        <name>Fe cation</name>
        <dbReference type="ChEBI" id="CHEBI:24875"/>
    </ligand>
</feature>
<evidence type="ECO:0000259" key="4">
    <source>
        <dbReference type="Pfam" id="PF02678"/>
    </source>
</evidence>
<comment type="caution">
    <text evidence="6">The sequence shown here is derived from an EMBL/GenBank/DDBJ whole genome shotgun (WGS) entry which is preliminary data.</text>
</comment>
<feature type="binding site" evidence="2">
    <location>
        <position position="104"/>
    </location>
    <ligand>
        <name>Fe cation</name>
        <dbReference type="ChEBI" id="CHEBI:24875"/>
    </ligand>
</feature>
<organism evidence="6 7">
    <name type="scientific">Dethiosulfatarculus sandiegensis</name>
    <dbReference type="NCBI Taxonomy" id="1429043"/>
    <lineage>
        <taxon>Bacteria</taxon>
        <taxon>Pseudomonadati</taxon>
        <taxon>Thermodesulfobacteriota</taxon>
        <taxon>Desulfarculia</taxon>
        <taxon>Desulfarculales</taxon>
        <taxon>Desulfarculaceae</taxon>
        <taxon>Dethiosulfatarculus</taxon>
    </lineage>
</organism>
<dbReference type="OrthoDB" id="9780903at2"/>
<evidence type="ECO:0000256" key="3">
    <source>
        <dbReference type="RuleBase" id="RU003457"/>
    </source>
</evidence>
<dbReference type="PANTHER" id="PTHR13903">
    <property type="entry name" value="PIRIN-RELATED"/>
    <property type="match status" value="1"/>
</dbReference>
<dbReference type="InterPro" id="IPR003829">
    <property type="entry name" value="Pirin_N_dom"/>
</dbReference>
<dbReference type="GO" id="GO:0046872">
    <property type="term" value="F:metal ion binding"/>
    <property type="evidence" value="ECO:0007669"/>
    <property type="project" value="UniProtKB-KW"/>
</dbReference>
<evidence type="ECO:0000259" key="5">
    <source>
        <dbReference type="Pfam" id="PF05726"/>
    </source>
</evidence>
<evidence type="ECO:0000313" key="7">
    <source>
        <dbReference type="Proteomes" id="UP000032233"/>
    </source>
</evidence>
<keyword evidence="2" id="KW-0408">Iron</keyword>
<evidence type="ECO:0000256" key="1">
    <source>
        <dbReference type="ARBA" id="ARBA00008416"/>
    </source>
</evidence>